<proteinExistence type="predicted"/>
<evidence type="ECO:0008006" key="3">
    <source>
        <dbReference type="Google" id="ProtNLM"/>
    </source>
</evidence>
<keyword evidence="2" id="KW-1185">Reference proteome</keyword>
<accession>A0A1T4NU85</accession>
<gene>
    <name evidence="1" type="ORF">SAMN02745885_01013</name>
</gene>
<evidence type="ECO:0000313" key="2">
    <source>
        <dbReference type="Proteomes" id="UP000189933"/>
    </source>
</evidence>
<evidence type="ECO:0000313" key="1">
    <source>
        <dbReference type="EMBL" id="SJZ82298.1"/>
    </source>
</evidence>
<reference evidence="2" key="1">
    <citation type="submission" date="2017-02" db="EMBL/GenBank/DDBJ databases">
        <authorList>
            <person name="Varghese N."/>
            <person name="Submissions S."/>
        </authorList>
    </citation>
    <scope>NUCLEOTIDE SEQUENCE [LARGE SCALE GENOMIC DNA]</scope>
    <source>
        <strain evidence="2">DSM 16521</strain>
    </source>
</reference>
<dbReference type="Proteomes" id="UP000189933">
    <property type="component" value="Unassembled WGS sequence"/>
</dbReference>
<organism evidence="1 2">
    <name type="scientific">Carboxydocella sporoproducens DSM 16521</name>
    <dbReference type="NCBI Taxonomy" id="1121270"/>
    <lineage>
        <taxon>Bacteria</taxon>
        <taxon>Bacillati</taxon>
        <taxon>Bacillota</taxon>
        <taxon>Clostridia</taxon>
        <taxon>Eubacteriales</taxon>
        <taxon>Clostridiales Family XVI. Incertae Sedis</taxon>
        <taxon>Carboxydocella</taxon>
    </lineage>
</organism>
<name>A0A1T4NU85_9FIRM</name>
<dbReference type="AlphaFoldDB" id="A0A1T4NU85"/>
<protein>
    <recommendedName>
        <fullName evidence="3">Lipoprotein</fullName>
    </recommendedName>
</protein>
<dbReference type="PROSITE" id="PS51257">
    <property type="entry name" value="PROKAR_LIPOPROTEIN"/>
    <property type="match status" value="1"/>
</dbReference>
<dbReference type="RefSeq" id="WP_078665106.1">
    <property type="nucleotide sequence ID" value="NZ_FUXM01000008.1"/>
</dbReference>
<sequence>MRQIRFIILIVLLMPVLFACTPQRKPKPAEPPPLAQLPTPVEDLPLDIMGTADAYARAIAKNQLDKAKKMSSPANRRWLEVSYPAALQKIARQYKVGTIRFNRADFEAALLEGDSYERLVVTHSLFFPIGPAGTGQVYLKFRITKVGKKYLVQSTELLSKLPTPPPGQ</sequence>
<dbReference type="EMBL" id="FUXM01000008">
    <property type="protein sequence ID" value="SJZ82298.1"/>
    <property type="molecule type" value="Genomic_DNA"/>
</dbReference>